<keyword evidence="2" id="KW-1185">Reference proteome</keyword>
<dbReference type="RefSeq" id="WP_149523438.1">
    <property type="nucleotide sequence ID" value="NZ_VTOU01000004.1"/>
</dbReference>
<dbReference type="AlphaFoldDB" id="A0A5D9BZ79"/>
<evidence type="ECO:0000313" key="2">
    <source>
        <dbReference type="Proteomes" id="UP000322077"/>
    </source>
</evidence>
<reference evidence="1 2" key="1">
    <citation type="submission" date="2019-08" db="EMBL/GenBank/DDBJ databases">
        <authorList>
            <person name="Wang G."/>
            <person name="Xu Z."/>
        </authorList>
    </citation>
    <scope>NUCLEOTIDE SEQUENCE [LARGE SCALE GENOMIC DNA]</scope>
    <source>
        <strain evidence="1 2">ZX</strain>
    </source>
</reference>
<organism evidence="1 2">
    <name type="scientific">Sphingomonas montanisoli</name>
    <dbReference type="NCBI Taxonomy" id="2606412"/>
    <lineage>
        <taxon>Bacteria</taxon>
        <taxon>Pseudomonadati</taxon>
        <taxon>Pseudomonadota</taxon>
        <taxon>Alphaproteobacteria</taxon>
        <taxon>Sphingomonadales</taxon>
        <taxon>Sphingomonadaceae</taxon>
        <taxon>Sphingomonas</taxon>
    </lineage>
</organism>
<proteinExistence type="predicted"/>
<name>A0A5D9BZ79_9SPHN</name>
<comment type="caution">
    <text evidence="1">The sequence shown here is derived from an EMBL/GenBank/DDBJ whole genome shotgun (WGS) entry which is preliminary data.</text>
</comment>
<accession>A0A5D9BZ79</accession>
<sequence>MTDPIVSWAMTKESIEELWIRRTSSCSANSDLLDLSLVVLLNGWNVNDGSTQDRVRAKWHEVKHRWCRELSEMSECAIDIVMLSVGDDQALRELSGVGTRLFVAL</sequence>
<evidence type="ECO:0000313" key="1">
    <source>
        <dbReference type="EMBL" id="TZG24898.1"/>
    </source>
</evidence>
<gene>
    <name evidence="1" type="ORF">FYJ91_16595</name>
</gene>
<dbReference type="EMBL" id="VTOU01000004">
    <property type="protein sequence ID" value="TZG24898.1"/>
    <property type="molecule type" value="Genomic_DNA"/>
</dbReference>
<dbReference type="Proteomes" id="UP000322077">
    <property type="component" value="Unassembled WGS sequence"/>
</dbReference>
<protein>
    <submittedName>
        <fullName evidence="1">Uncharacterized protein</fullName>
    </submittedName>
</protein>